<organism evidence="5 6">
    <name type="scientific">Spinacia oleracea</name>
    <name type="common">Spinach</name>
    <dbReference type="NCBI Taxonomy" id="3562"/>
    <lineage>
        <taxon>Eukaryota</taxon>
        <taxon>Viridiplantae</taxon>
        <taxon>Streptophyta</taxon>
        <taxon>Embryophyta</taxon>
        <taxon>Tracheophyta</taxon>
        <taxon>Spermatophyta</taxon>
        <taxon>Magnoliopsida</taxon>
        <taxon>eudicotyledons</taxon>
        <taxon>Gunneridae</taxon>
        <taxon>Pentapetalae</taxon>
        <taxon>Caryophyllales</taxon>
        <taxon>Chenopodiaceae</taxon>
        <taxon>Chenopodioideae</taxon>
        <taxon>Anserineae</taxon>
        <taxon>Spinacia</taxon>
    </lineage>
</organism>
<name>A0A9R0K1A9_SPIOL</name>
<keyword evidence="2 3" id="KW-0802">TPR repeat</keyword>
<dbReference type="KEGG" id="soe:110794126"/>
<dbReference type="OrthoDB" id="1936594at2759"/>
<protein>
    <submittedName>
        <fullName evidence="6 7">Tetratricopeptide repeat protein 27 homolog</fullName>
    </submittedName>
</protein>
<dbReference type="Gene3D" id="1.25.40.10">
    <property type="entry name" value="Tetratricopeptide repeat domain"/>
    <property type="match status" value="1"/>
</dbReference>
<evidence type="ECO:0000256" key="2">
    <source>
        <dbReference type="ARBA" id="ARBA00022803"/>
    </source>
</evidence>
<dbReference type="PANTHER" id="PTHR16193">
    <property type="entry name" value="TETRATRICOPEPTIDE REPEAT PROTEIN 27"/>
    <property type="match status" value="1"/>
</dbReference>
<evidence type="ECO:0000313" key="5">
    <source>
        <dbReference type="Proteomes" id="UP000813463"/>
    </source>
</evidence>
<dbReference type="SUPFAM" id="SSF48452">
    <property type="entry name" value="TPR-like"/>
    <property type="match status" value="2"/>
</dbReference>
<dbReference type="AlphaFoldDB" id="A0A9R0K1A9"/>
<dbReference type="PROSITE" id="PS50293">
    <property type="entry name" value="TPR_REGION"/>
    <property type="match status" value="1"/>
</dbReference>
<dbReference type="PANTHER" id="PTHR16193:SF0">
    <property type="entry name" value="TETRATRICOPEPTIDE REPEAT PROTEIN 27"/>
    <property type="match status" value="1"/>
</dbReference>
<proteinExistence type="predicted"/>
<dbReference type="SMART" id="SM00028">
    <property type="entry name" value="TPR"/>
    <property type="match status" value="4"/>
</dbReference>
<feature type="repeat" description="TPR" evidence="3">
    <location>
        <begin position="617"/>
        <end position="650"/>
    </location>
</feature>
<dbReference type="Proteomes" id="UP000813463">
    <property type="component" value="Chromosome 2"/>
</dbReference>
<dbReference type="InterPro" id="IPR019734">
    <property type="entry name" value="TPR_rpt"/>
</dbReference>
<dbReference type="RefSeq" id="XP_021854770.1">
    <property type="nucleotide sequence ID" value="XM_021999078.1"/>
</dbReference>
<feature type="compositionally biased region" description="Basic and acidic residues" evidence="4">
    <location>
        <begin position="342"/>
        <end position="352"/>
    </location>
</feature>
<sequence>MAEIEVQHLLEYELRLLRCTLPQPPSNTRRFLQPHDTPSHPPFHLLIDNIVSLIESGRYVDSLSSAGVRTVFQFSNSFESLDPSQFYAGLEKAVESFLVDDSAEGHASFKFFLVVSIAIAAILAFVQCNFTGPVVELPSVPLPWKVIKEEKEWEAWARIQLMSDGSDLAAKFSNLQYILFAKMLLMKTRDLSFGEKTVCEAGLGTSTWWFARVIFLQQRILDECCFSLLNLLQVFMSESLNRFGNVEKVTSYWGASLAEDEALTIVSMLQLEAGLVEHTFGRVDHARQYFEAAAFSVGLELSVTGALGVRTVHQVDPVAQSVLVARKSSFPSASMSPLENASHVRDASHDPNSHQNHQPYSDTSDVLMAPKFMDSGGNDLNLIEHGCATDRTLTAIQQAVVLAHCLLIEKRARFDEQQSWDMAPYIEAIDSQLSLYFTIKCSCNILRIKWESTRSRTKERALLMMNKMVENLYEPSPQVLERVHSCFSVLIPAAPILRKEYGELLISSGLIAEALGIFEDLELWDNLIFCYRLLEKKAAAAELIKVRLLETPSDPRLWCSLGGVMNDDSCYEKALEVSNDRCARAKRSLARSAYNRGDYEKSKVLWDSAMALNALYPDGWFALGAAALKARDVSKALDGFNRAVQLDPDNGEAWNNIACIHKIRKKSQEAFIAFKEALKSKRNSWQMWENYGQVAADVGNYFEALKAAQMVLDITGNKRYDGDLLERIVQEMEERFSSYSPITEDDKDCNSQTPSGSELAESRDTKLLMELLGKVLQQVVRSVGSGDSWGMYARWHKMRGDLTMCSEALLKQVRSYQGSEVWKDNARFRKYANASLELCKIYMVISSSSESLRELHSADMHLRNTIKQAISFTDTEEFKALQVCLDDVQMRLKSSLVPTS</sequence>
<feature type="region of interest" description="Disordered" evidence="4">
    <location>
        <begin position="332"/>
        <end position="361"/>
    </location>
</feature>
<evidence type="ECO:0000313" key="6">
    <source>
        <dbReference type="RefSeq" id="XP_021854769.1"/>
    </source>
</evidence>
<dbReference type="InterPro" id="IPR013105">
    <property type="entry name" value="TPR_2"/>
</dbReference>
<keyword evidence="5" id="KW-1185">Reference proteome</keyword>
<keyword evidence="1" id="KW-0677">Repeat</keyword>
<reference evidence="6 7" key="2">
    <citation type="submission" date="2025-04" db="UniProtKB">
        <authorList>
            <consortium name="RefSeq"/>
        </authorList>
    </citation>
    <scope>IDENTIFICATION</scope>
</reference>
<dbReference type="InterPro" id="IPR011990">
    <property type="entry name" value="TPR-like_helical_dom_sf"/>
</dbReference>
<feature type="region of interest" description="Disordered" evidence="4">
    <location>
        <begin position="741"/>
        <end position="761"/>
    </location>
</feature>
<dbReference type="InterPro" id="IPR044244">
    <property type="entry name" value="TTC27/Emw1"/>
</dbReference>
<gene>
    <name evidence="6 7" type="primary">LOC110794126</name>
</gene>
<accession>A0A9R0K1A9</accession>
<dbReference type="RefSeq" id="XP_021854769.1">
    <property type="nucleotide sequence ID" value="XM_021999077.1"/>
</dbReference>
<dbReference type="Pfam" id="PF13181">
    <property type="entry name" value="TPR_8"/>
    <property type="match status" value="1"/>
</dbReference>
<dbReference type="Pfam" id="PF07719">
    <property type="entry name" value="TPR_2"/>
    <property type="match status" value="1"/>
</dbReference>
<reference evidence="5" key="1">
    <citation type="journal article" date="2021" name="Nat. Commun.">
        <title>Genomic analyses provide insights into spinach domestication and the genetic basis of agronomic traits.</title>
        <authorList>
            <person name="Cai X."/>
            <person name="Sun X."/>
            <person name="Xu C."/>
            <person name="Sun H."/>
            <person name="Wang X."/>
            <person name="Ge C."/>
            <person name="Zhang Z."/>
            <person name="Wang Q."/>
            <person name="Fei Z."/>
            <person name="Jiao C."/>
            <person name="Wang Q."/>
        </authorList>
    </citation>
    <scope>NUCLEOTIDE SEQUENCE [LARGE SCALE GENOMIC DNA]</scope>
    <source>
        <strain evidence="5">cv. Varoflay</strain>
    </source>
</reference>
<evidence type="ECO:0000256" key="3">
    <source>
        <dbReference type="PROSITE-ProRule" id="PRU00339"/>
    </source>
</evidence>
<dbReference type="PROSITE" id="PS50005">
    <property type="entry name" value="TPR"/>
    <property type="match status" value="1"/>
</dbReference>
<dbReference type="GeneID" id="110794126"/>
<evidence type="ECO:0000313" key="7">
    <source>
        <dbReference type="RefSeq" id="XP_021854770.1"/>
    </source>
</evidence>
<evidence type="ECO:0000256" key="1">
    <source>
        <dbReference type="ARBA" id="ARBA00022737"/>
    </source>
</evidence>
<evidence type="ECO:0000256" key="4">
    <source>
        <dbReference type="SAM" id="MobiDB-lite"/>
    </source>
</evidence>